<proteinExistence type="predicted"/>
<evidence type="ECO:0000313" key="3">
    <source>
        <dbReference type="Proteomes" id="UP000321386"/>
    </source>
</evidence>
<organism evidence="2 3">
    <name type="scientific">Cellulomonas persica</name>
    <dbReference type="NCBI Taxonomy" id="76861"/>
    <lineage>
        <taxon>Bacteria</taxon>
        <taxon>Bacillati</taxon>
        <taxon>Actinomycetota</taxon>
        <taxon>Actinomycetes</taxon>
        <taxon>Micrococcales</taxon>
        <taxon>Cellulomonadaceae</taxon>
        <taxon>Cellulomonas</taxon>
    </lineage>
</organism>
<accession>A0A510UZB8</accession>
<sequence length="458" mass="45782">MTSLSARAPKRLLAAATTLAALVAASLLGAAPAEAADADTITGKVTAPSGVEVDLDDVVVLAWVPGARGFDIAGAGDVASDGTFRVWDLAPGGPYQLSVLDTSGVLATSYYAGTGKVTGLSSGAKTVAPGATNIRISPVASAPVTNVRVVAPAGVAPSWWEDTLGIYVIEPGTGRLSGFTPGSGLSAQPGQPLSAPAGLDAPRTAVPAAGGTDVLRLPTSGLFPGVGYALALVQDGSDASLSRSYYYGGAKRAVTSSLADAGSFVAGNAVDVYLLGATAKTAPTISGTAQVGKKLTAKAGTFSMAGKVSYQWLRNGKAISGATSSTYTLRGADHGAKVSVRTTLSPTAAGYGQAVKSSAQTAKVKAGAAPKATALPKITGTAKVGKKLTASRGTWSLTGLSYSYRWLRDGKEITGATKSTYVLTKSDAGKKISVRVTAKKTGYTSGTARSASTATVAR</sequence>
<gene>
    <name evidence="2" type="ORF">CPE01_19080</name>
</gene>
<feature type="chain" id="PRO_5022045097" description="Alpha-amylase" evidence="1">
    <location>
        <begin position="36"/>
        <end position="458"/>
    </location>
</feature>
<reference evidence="2 3" key="1">
    <citation type="submission" date="2019-07" db="EMBL/GenBank/DDBJ databases">
        <title>Whole genome shotgun sequence of Cellulomonas persica NBRC 101101.</title>
        <authorList>
            <person name="Hosoyama A."/>
            <person name="Uohara A."/>
            <person name="Ohji S."/>
            <person name="Ichikawa N."/>
        </authorList>
    </citation>
    <scope>NUCLEOTIDE SEQUENCE [LARGE SCALE GENOMIC DNA]</scope>
    <source>
        <strain evidence="2 3">NBRC 101101</strain>
    </source>
</reference>
<feature type="signal peptide" evidence="1">
    <location>
        <begin position="1"/>
        <end position="35"/>
    </location>
</feature>
<dbReference type="EMBL" id="BJUA01000008">
    <property type="protein sequence ID" value="GEK18175.1"/>
    <property type="molecule type" value="Genomic_DNA"/>
</dbReference>
<evidence type="ECO:0000313" key="2">
    <source>
        <dbReference type="EMBL" id="GEK18175.1"/>
    </source>
</evidence>
<protein>
    <recommendedName>
        <fullName evidence="4">Alpha-amylase</fullName>
    </recommendedName>
</protein>
<dbReference type="AlphaFoldDB" id="A0A510UZB8"/>
<keyword evidence="3" id="KW-1185">Reference proteome</keyword>
<comment type="caution">
    <text evidence="2">The sequence shown here is derived from an EMBL/GenBank/DDBJ whole genome shotgun (WGS) entry which is preliminary data.</text>
</comment>
<dbReference type="Gene3D" id="2.60.40.2700">
    <property type="match status" value="2"/>
</dbReference>
<dbReference type="Proteomes" id="UP000321386">
    <property type="component" value="Unassembled WGS sequence"/>
</dbReference>
<name>A0A510UZB8_9CELL</name>
<evidence type="ECO:0008006" key="4">
    <source>
        <dbReference type="Google" id="ProtNLM"/>
    </source>
</evidence>
<keyword evidence="1" id="KW-0732">Signal</keyword>
<evidence type="ECO:0000256" key="1">
    <source>
        <dbReference type="SAM" id="SignalP"/>
    </source>
</evidence>
<dbReference type="RefSeq" id="WP_186811486.1">
    <property type="nucleotide sequence ID" value="NZ_BJUA01000008.1"/>
</dbReference>